<dbReference type="Proteomes" id="UP000256269">
    <property type="component" value="Unassembled WGS sequence"/>
</dbReference>
<evidence type="ECO:0000259" key="3">
    <source>
        <dbReference type="Pfam" id="PF19305"/>
    </source>
</evidence>
<reference evidence="4 5" key="1">
    <citation type="submission" date="2018-08" db="EMBL/GenBank/DDBJ databases">
        <title>Genomic Encyclopedia of Archaeal and Bacterial Type Strains, Phase II (KMG-II): from individual species to whole genera.</title>
        <authorList>
            <person name="Goeker M."/>
        </authorList>
    </citation>
    <scope>NUCLEOTIDE SEQUENCE [LARGE SCALE GENOMIC DNA]</scope>
    <source>
        <strain evidence="4 5">DSM 45791</strain>
    </source>
</reference>
<dbReference type="PANTHER" id="PTHR16943">
    <property type="entry name" value="2-METHYLCITRATE DEHYDRATASE-RELATED"/>
    <property type="match status" value="1"/>
</dbReference>
<feature type="domain" description="MmgE/PrpD C-terminal" evidence="3">
    <location>
        <begin position="271"/>
        <end position="436"/>
    </location>
</feature>
<dbReference type="InterPro" id="IPR042183">
    <property type="entry name" value="MmgE/PrpD_sf_1"/>
</dbReference>
<evidence type="ECO:0000259" key="2">
    <source>
        <dbReference type="Pfam" id="PF03972"/>
    </source>
</evidence>
<dbReference type="AlphaFoldDB" id="A0A3E0I6M0"/>
<dbReference type="Gene3D" id="1.10.4100.10">
    <property type="entry name" value="2-methylcitrate dehydratase PrpD"/>
    <property type="match status" value="1"/>
</dbReference>
<dbReference type="Pfam" id="PF19305">
    <property type="entry name" value="MmgE_PrpD_C"/>
    <property type="match status" value="1"/>
</dbReference>
<dbReference type="InterPro" id="IPR036148">
    <property type="entry name" value="MmgE/PrpD_sf"/>
</dbReference>
<dbReference type="InterPro" id="IPR045337">
    <property type="entry name" value="MmgE_PrpD_C"/>
</dbReference>
<evidence type="ECO:0000313" key="5">
    <source>
        <dbReference type="Proteomes" id="UP000256269"/>
    </source>
</evidence>
<sequence>MTATTTLSNWLADLTWDAVPPTTRTRAKHLVLDGLACALIGAQLPWSRIAVQGVTSFEGNGSGTVIGWGRTISPPAAALLNGTFIQGFELDDFHPLAPVHSCSIVLPSLLATAELLGGVSGKDFLLGVVAGFEVGPRVGLALHGAQMLNRGWHSGSVFGPMASAAASGVLRGLTAAQFEDAIALGATQSSGLMAAQYEAMSKRMHHGFASRNGFYAAGLAAAGYTGIKQVFERGYGGFLSTFGEGHDPDITQITHGLGEIWHTDLSVIKAHAAMGGLHGGIQAALSLRDKASPNEIERIDIDVTSTVYHHGWWTPQRPMTTIGAQMNIGYAVAVALLDGEVMPAQFTAQRIDSDDVWSLLPRVDVKQDNELGRFATRLTITLKDGAELTELVEQPRGGPANPLSNDDIVTKYRALTAGVLEPERAEAIESHVLALDTATDICDLIRLLAAPVCGALD</sequence>
<proteinExistence type="inferred from homology"/>
<accession>A0A3E0I6M0</accession>
<protein>
    <submittedName>
        <fullName evidence="4">2-methylcitrate dehydratase PrpD</fullName>
    </submittedName>
</protein>
<evidence type="ECO:0000313" key="4">
    <source>
        <dbReference type="EMBL" id="REH54277.1"/>
    </source>
</evidence>
<dbReference type="InterPro" id="IPR045336">
    <property type="entry name" value="MmgE_PrpD_N"/>
</dbReference>
<keyword evidence="5" id="KW-1185">Reference proteome</keyword>
<comment type="caution">
    <text evidence="4">The sequence shown here is derived from an EMBL/GenBank/DDBJ whole genome shotgun (WGS) entry which is preliminary data.</text>
</comment>
<dbReference type="InterPro" id="IPR042188">
    <property type="entry name" value="MmgE/PrpD_sf_2"/>
</dbReference>
<dbReference type="InterPro" id="IPR005656">
    <property type="entry name" value="MmgE_PrpD"/>
</dbReference>
<dbReference type="SUPFAM" id="SSF103378">
    <property type="entry name" value="2-methylcitrate dehydratase PrpD"/>
    <property type="match status" value="1"/>
</dbReference>
<dbReference type="RefSeq" id="WP_211352924.1">
    <property type="nucleotide sequence ID" value="NZ_CP144375.1"/>
</dbReference>
<feature type="domain" description="MmgE/PrpD N-terminal" evidence="2">
    <location>
        <begin position="6"/>
        <end position="249"/>
    </location>
</feature>
<dbReference type="PANTHER" id="PTHR16943:SF8">
    <property type="entry name" value="2-METHYLCITRATE DEHYDRATASE"/>
    <property type="match status" value="1"/>
</dbReference>
<dbReference type="Gene3D" id="3.30.1330.120">
    <property type="entry name" value="2-methylcitrate dehydratase PrpD"/>
    <property type="match status" value="1"/>
</dbReference>
<evidence type="ECO:0000256" key="1">
    <source>
        <dbReference type="ARBA" id="ARBA00006174"/>
    </source>
</evidence>
<dbReference type="Pfam" id="PF03972">
    <property type="entry name" value="MmgE_PrpD_N"/>
    <property type="match status" value="1"/>
</dbReference>
<name>A0A3E0I6M0_9PSEU</name>
<gene>
    <name evidence="4" type="ORF">BCF44_102509</name>
</gene>
<dbReference type="EMBL" id="QUNO01000002">
    <property type="protein sequence ID" value="REH54277.1"/>
    <property type="molecule type" value="Genomic_DNA"/>
</dbReference>
<comment type="similarity">
    <text evidence="1">Belongs to the PrpD family.</text>
</comment>
<organism evidence="4 5">
    <name type="scientific">Kutzneria buriramensis</name>
    <dbReference type="NCBI Taxonomy" id="1045776"/>
    <lineage>
        <taxon>Bacteria</taxon>
        <taxon>Bacillati</taxon>
        <taxon>Actinomycetota</taxon>
        <taxon>Actinomycetes</taxon>
        <taxon>Pseudonocardiales</taxon>
        <taxon>Pseudonocardiaceae</taxon>
        <taxon>Kutzneria</taxon>
    </lineage>
</organism>
<dbReference type="GO" id="GO:0016829">
    <property type="term" value="F:lyase activity"/>
    <property type="evidence" value="ECO:0007669"/>
    <property type="project" value="InterPro"/>
</dbReference>